<evidence type="ECO:0000313" key="11">
    <source>
        <dbReference type="EMBL" id="KAJ5070172.1"/>
    </source>
</evidence>
<dbReference type="PANTHER" id="PTHR10953:SF3">
    <property type="entry name" value="UBIQUITIN-LIKE MODIFIER-ACTIVATING ENZYME ATG7"/>
    <property type="match status" value="1"/>
</dbReference>
<dbReference type="SUPFAM" id="SSF69572">
    <property type="entry name" value="Activating enzymes of the ubiquitin-like proteins"/>
    <property type="match status" value="1"/>
</dbReference>
<dbReference type="OrthoDB" id="338614at2759"/>
<dbReference type="PANTHER" id="PTHR10953">
    <property type="entry name" value="UBIQUITIN-ACTIVATING ENZYME E1"/>
    <property type="match status" value="1"/>
</dbReference>
<keyword evidence="12" id="KW-1185">Reference proteome</keyword>
<dbReference type="GO" id="GO:0019779">
    <property type="term" value="F:Atg8 activating enzyme activity"/>
    <property type="evidence" value="ECO:0007669"/>
    <property type="project" value="TreeGrafter"/>
</dbReference>
<evidence type="ECO:0000256" key="1">
    <source>
        <dbReference type="ARBA" id="ARBA00010931"/>
    </source>
</evidence>
<dbReference type="Pfam" id="PF00899">
    <property type="entry name" value="ThiF"/>
    <property type="match status" value="1"/>
</dbReference>
<evidence type="ECO:0000256" key="7">
    <source>
        <dbReference type="RuleBase" id="RU366022"/>
    </source>
</evidence>
<dbReference type="InterPro" id="IPR006285">
    <property type="entry name" value="Atg7"/>
</dbReference>
<comment type="function">
    <text evidence="7">E1-like activating enzyme involved in the 2 ubiquitin-like systems required for autophagy.</text>
</comment>
<name>A0A9Q0LC55_ANAIG</name>
<feature type="compositionally biased region" description="Basic and acidic residues" evidence="8">
    <location>
        <begin position="718"/>
        <end position="738"/>
    </location>
</feature>
<protein>
    <recommendedName>
        <fullName evidence="2 7">Ubiquitin-like modifier-activating enzyme ATG7</fullName>
    </recommendedName>
    <alternativeName>
        <fullName evidence="7">Autophagy-related protein 7</fullName>
    </alternativeName>
</protein>
<dbReference type="InterPro" id="IPR045886">
    <property type="entry name" value="ThiF/MoeB/HesA"/>
</dbReference>
<feature type="domain" description="Ubiquitin-like modifier-activating enzyme Atg7 N-terminal" evidence="10">
    <location>
        <begin position="10"/>
        <end position="359"/>
    </location>
</feature>
<evidence type="ECO:0000256" key="4">
    <source>
        <dbReference type="ARBA" id="ARBA00022927"/>
    </source>
</evidence>
<dbReference type="InterPro" id="IPR042523">
    <property type="entry name" value="Atg7_N_2"/>
</dbReference>
<dbReference type="Gene3D" id="3.40.140.100">
    <property type="entry name" value="Ubiquitin-like modifier-activating enzyme ATG7 C-terminal domain"/>
    <property type="match status" value="1"/>
</dbReference>
<dbReference type="FunFam" id="3.40.50.720:FF:000243">
    <property type="entry name" value="Ubiquitin-like modifier-activating enzyme ATG7"/>
    <property type="match status" value="1"/>
</dbReference>
<dbReference type="GO" id="GO:0006995">
    <property type="term" value="P:cellular response to nitrogen starvation"/>
    <property type="evidence" value="ECO:0007669"/>
    <property type="project" value="TreeGrafter"/>
</dbReference>
<evidence type="ECO:0000256" key="8">
    <source>
        <dbReference type="SAM" id="MobiDB-lite"/>
    </source>
</evidence>
<dbReference type="AlphaFoldDB" id="A0A9Q0LC55"/>
<dbReference type="Pfam" id="PF16420">
    <property type="entry name" value="ATG7_N"/>
    <property type="match status" value="1"/>
</dbReference>
<dbReference type="GO" id="GO:0000422">
    <property type="term" value="P:autophagy of mitochondrion"/>
    <property type="evidence" value="ECO:0007669"/>
    <property type="project" value="TreeGrafter"/>
</dbReference>
<reference evidence="11" key="1">
    <citation type="submission" date="2022-10" db="EMBL/GenBank/DDBJ databases">
        <title>Novel sulphate-reducing endosymbionts in the free-living metamonad Anaeramoeba.</title>
        <authorList>
            <person name="Jerlstrom-Hultqvist J."/>
            <person name="Cepicka I."/>
            <person name="Gallot-Lavallee L."/>
            <person name="Salas-Leiva D."/>
            <person name="Curtis B.A."/>
            <person name="Zahonova K."/>
            <person name="Pipaliya S."/>
            <person name="Dacks J."/>
            <person name="Roger A.J."/>
        </authorList>
    </citation>
    <scope>NUCLEOTIDE SEQUENCE</scope>
    <source>
        <strain evidence="11">BMAN</strain>
    </source>
</reference>
<dbReference type="FunFam" id="3.40.140.70:FF:000001">
    <property type="entry name" value="Ubiquitin-like modifier-activating enzyme atg7"/>
    <property type="match status" value="1"/>
</dbReference>
<feature type="active site" description="Glycyl thioester intermediate" evidence="6">
    <location>
        <position position="588"/>
    </location>
</feature>
<evidence type="ECO:0000259" key="9">
    <source>
        <dbReference type="Pfam" id="PF00899"/>
    </source>
</evidence>
<keyword evidence="4 7" id="KW-0653">Protein transport</keyword>
<comment type="subunit">
    <text evidence="7">Homodimer.</text>
</comment>
<dbReference type="EMBL" id="JAPDFW010000098">
    <property type="protein sequence ID" value="KAJ5070172.1"/>
    <property type="molecule type" value="Genomic_DNA"/>
</dbReference>
<keyword evidence="5 7" id="KW-0072">Autophagy</keyword>
<dbReference type="InterPro" id="IPR035985">
    <property type="entry name" value="Ubiquitin-activating_enz"/>
</dbReference>
<dbReference type="GO" id="GO:0034727">
    <property type="term" value="P:piecemeal microautophagy of the nucleus"/>
    <property type="evidence" value="ECO:0007669"/>
    <property type="project" value="TreeGrafter"/>
</dbReference>
<dbReference type="NCBIfam" id="TIGR01381">
    <property type="entry name" value="E1_like_apg7"/>
    <property type="match status" value="1"/>
</dbReference>
<evidence type="ECO:0000313" key="12">
    <source>
        <dbReference type="Proteomes" id="UP001149090"/>
    </source>
</evidence>
<dbReference type="GO" id="GO:0000045">
    <property type="term" value="P:autophagosome assembly"/>
    <property type="evidence" value="ECO:0007669"/>
    <property type="project" value="TreeGrafter"/>
</dbReference>
<sequence length="748" mass="84980">MTSKKNLVVYQPFSSIVEPIFWSTLTKTKLNEWKLDNSEKTIFGTYRAKYEPDFPTQFWLNMNSFEYADYSQKEYKHLAPFSFMAPGTILNTNTMKEYKNLDKIQLFKNTANLIWQDIVNGEALEDTSRLGRFLLLTYADLKKYIFYYWFAFPALILKSKNGDLISHKEPPVMIDKFFSEKQIEALYGSLLRLREPDLESDEDKISTGKTGNLNVFLIKKTKEKEEDAISVGKLSEWNTFWGKEKEENKKEESEDIEYIVGFIDPSGVSFVPGWPLRNILALISVRFAVSRLKVVCIREDPSNSDIKNSFVLDLQVPVVEDVSGKNLKEGQECVFESSGWEKNTKGKLAPRLVDLSGLMSPEKLAESAVNLNLQLMRWRLLPELDLEIISRTKCLLIGAGTLGCVVGRALLGWGFRHITFVDGGRVSYSNPVRQWLYTFEDSHVSNGRYKATVAGEQLSRIFPSVKSSGHVIMIPMPGHVVTSREIEATKKSVEEIENLIKDHDVVFLMTDTRESRWLPSMLCAYHGKPVIDIALGFANYFVMRHGVPEGESDGGVHPKSPMTHACYFCQDVVAPIDSISDRTLDMQCTVTRPALSPIAGSLGVELLVSILHHPQKWFALSDTKESPQEVKSPLGYVPHQIRGYLSSFDNFLVSSSPFSKCVACSSIVRNAYHEGGFDFLLKVFNEPSFLENLTGLDLLHKNVEKMLENYVNEMTIHEENLKEKDQSKNNENIDSKKDDDDDDDFILL</sequence>
<dbReference type="OMA" id="RQIWDAI"/>
<dbReference type="GO" id="GO:0000407">
    <property type="term" value="C:phagophore assembly site"/>
    <property type="evidence" value="ECO:0007669"/>
    <property type="project" value="UniProtKB-SubCell"/>
</dbReference>
<evidence type="ECO:0000256" key="6">
    <source>
        <dbReference type="PIRSR" id="PIRSR606285-1"/>
    </source>
</evidence>
<dbReference type="GO" id="GO:0019778">
    <property type="term" value="F:Atg12 activating enzyme activity"/>
    <property type="evidence" value="ECO:0007669"/>
    <property type="project" value="TreeGrafter"/>
</dbReference>
<gene>
    <name evidence="11" type="ORF">M0811_11201</name>
</gene>
<dbReference type="InterPro" id="IPR000594">
    <property type="entry name" value="ThiF_NAD_FAD-bd"/>
</dbReference>
<dbReference type="InterPro" id="IPR032197">
    <property type="entry name" value="Atg7_N"/>
</dbReference>
<comment type="similarity">
    <text evidence="1 7">Belongs to the ATG7 family.</text>
</comment>
<keyword evidence="3 7" id="KW-0813">Transport</keyword>
<keyword evidence="7" id="KW-0833">Ubl conjugation pathway</keyword>
<keyword evidence="7" id="KW-0963">Cytoplasm</keyword>
<dbReference type="GO" id="GO:0032446">
    <property type="term" value="P:protein modification by small protein conjugation"/>
    <property type="evidence" value="ECO:0007669"/>
    <property type="project" value="TreeGrafter"/>
</dbReference>
<dbReference type="GO" id="GO:0015031">
    <property type="term" value="P:protein transport"/>
    <property type="evidence" value="ECO:0007669"/>
    <property type="project" value="UniProtKB-UniRule"/>
</dbReference>
<organism evidence="11 12">
    <name type="scientific">Anaeramoeba ignava</name>
    <name type="common">Anaerobic marine amoeba</name>
    <dbReference type="NCBI Taxonomy" id="1746090"/>
    <lineage>
        <taxon>Eukaryota</taxon>
        <taxon>Metamonada</taxon>
        <taxon>Anaeramoebidae</taxon>
        <taxon>Anaeramoeba</taxon>
    </lineage>
</organism>
<evidence type="ECO:0000256" key="3">
    <source>
        <dbReference type="ARBA" id="ARBA00022448"/>
    </source>
</evidence>
<dbReference type="Gene3D" id="3.40.50.720">
    <property type="entry name" value="NAD(P)-binding Rossmann-like Domain"/>
    <property type="match status" value="1"/>
</dbReference>
<proteinExistence type="inferred from homology"/>
<dbReference type="Gene3D" id="3.40.140.70">
    <property type="entry name" value="Ubiquitin-like modifier-activating enzyme ATG7 N-terminal domain"/>
    <property type="match status" value="1"/>
</dbReference>
<dbReference type="InterPro" id="IPR042522">
    <property type="entry name" value="Atg7_N_1"/>
</dbReference>
<evidence type="ECO:0000256" key="5">
    <source>
        <dbReference type="ARBA" id="ARBA00023006"/>
    </source>
</evidence>
<comment type="caution">
    <text evidence="11">The sequence shown here is derived from an EMBL/GenBank/DDBJ whole genome shotgun (WGS) entry which is preliminary data.</text>
</comment>
<dbReference type="Proteomes" id="UP001149090">
    <property type="component" value="Unassembled WGS sequence"/>
</dbReference>
<evidence type="ECO:0000259" key="10">
    <source>
        <dbReference type="Pfam" id="PF16420"/>
    </source>
</evidence>
<accession>A0A9Q0LC55</accession>
<comment type="subcellular location">
    <subcellularLocation>
        <location evidence="7">Cytoplasm</location>
    </subcellularLocation>
    <subcellularLocation>
        <location evidence="7">Preautophagosomal structure</location>
    </subcellularLocation>
</comment>
<feature type="compositionally biased region" description="Acidic residues" evidence="8">
    <location>
        <begin position="739"/>
        <end position="748"/>
    </location>
</feature>
<evidence type="ECO:0000256" key="2">
    <source>
        <dbReference type="ARBA" id="ARBA00017647"/>
    </source>
</evidence>
<feature type="domain" description="THIF-type NAD/FAD binding fold" evidence="9">
    <location>
        <begin position="374"/>
        <end position="615"/>
    </location>
</feature>
<feature type="region of interest" description="Disordered" evidence="8">
    <location>
        <begin position="718"/>
        <end position="748"/>
    </location>
</feature>